<dbReference type="InterPro" id="IPR050698">
    <property type="entry name" value="MBL"/>
</dbReference>
<feature type="domain" description="Beta-Casp" evidence="3">
    <location>
        <begin position="268"/>
        <end position="388"/>
    </location>
</feature>
<dbReference type="PANTHER" id="PTHR11203">
    <property type="entry name" value="CLEAVAGE AND POLYADENYLATION SPECIFICITY FACTOR FAMILY MEMBER"/>
    <property type="match status" value="1"/>
</dbReference>
<proteinExistence type="predicted"/>
<dbReference type="InterPro" id="IPR011108">
    <property type="entry name" value="RMMBL"/>
</dbReference>
<dbReference type="EMBL" id="JACIHM010000013">
    <property type="protein sequence ID" value="MBB4449338.1"/>
    <property type="molecule type" value="Genomic_DNA"/>
</dbReference>
<dbReference type="SUPFAM" id="SSF56281">
    <property type="entry name" value="Metallo-hydrolase/oxidoreductase"/>
    <property type="match status" value="1"/>
</dbReference>
<evidence type="ECO:0000313" key="5">
    <source>
        <dbReference type="EMBL" id="MBB4414722.1"/>
    </source>
</evidence>
<keyword evidence="1" id="KW-0378">Hydrolase</keyword>
<reference evidence="7 8" key="1">
    <citation type="submission" date="2020-08" db="EMBL/GenBank/DDBJ databases">
        <title>Genomic Encyclopedia of Type Strains, Phase IV (KMG-V): Genome sequencing to study the core and pangenomes of soil and plant-associated prokaryotes.</title>
        <authorList>
            <person name="Whitman W."/>
        </authorList>
    </citation>
    <scope>NUCLEOTIDE SEQUENCE [LARGE SCALE GENOMIC DNA]</scope>
    <source>
        <strain evidence="5 8">SEMIA 444</strain>
        <strain evidence="4 7">SEMIA 448</strain>
        <strain evidence="6 9">SEMIA 452</strain>
    </source>
</reference>
<feature type="domain" description="Metallo-beta-lactamase" evidence="2">
    <location>
        <begin position="26"/>
        <end position="239"/>
    </location>
</feature>
<dbReference type="InterPro" id="IPR022712">
    <property type="entry name" value="Beta_Casp"/>
</dbReference>
<gene>
    <name evidence="5" type="ORF">GGE31_005268</name>
    <name evidence="4" type="ORF">GGE33_005311</name>
    <name evidence="6" type="ORF">GGE35_005192</name>
</gene>
<dbReference type="AlphaFoldDB" id="A0A7W6V3L9"/>
<sequence>MTSAKAGRKDLRDPVLRFFGAARGVTGSCFAIETADTFVLIDCGLFQGSKTEKQLNYREFPFDVAAVDAVILTHAHIDHSGLLPKLTKRGFVGPIYATPATVDLCSVMLPDAGHIQEVEVDQRNRRYRQRGEEEVEPIYTADDAYQMLHRFHAVECERWQSVVPGVRFRFWNAGHLLGSASIEMEVGSDNPIRILFSGDIGPDNKLFQAGPVAPKHWDYVVCESTYADKDRVDATIEGRRQLLGREVRAASRHENGALIIPSFAVERTQELMTDLILLMQQSEIKTVPIYIDSPLATRASEIFQKHRHDFNLGVALDRAMHAKNVHFTESVEQSKALDRVRGFHIVIAASGMCEAGRIRHRLKNWLWREEATVLFVGYQAAGTLGRLLADGTTPVKIQGEEITVRAQIRQIDAYSGHADGPELERWLRSRLPISHRIFLVHGEEAALTAMRQRAADCTPATSVFVPFIDSAFTLNDGGPTDISVSMPSPRIDPLTIGHRDWNNDYQVLLQDINEEVRAAADDRSRAILLRKLRRVLQDER</sequence>
<dbReference type="Pfam" id="PF07521">
    <property type="entry name" value="RMMBL"/>
    <property type="match status" value="1"/>
</dbReference>
<dbReference type="Proteomes" id="UP000520770">
    <property type="component" value="Unassembled WGS sequence"/>
</dbReference>
<evidence type="ECO:0000259" key="3">
    <source>
        <dbReference type="SMART" id="SM01027"/>
    </source>
</evidence>
<organism evidence="6 9">
    <name type="scientific">Aliirhizobium cellulosilyticum</name>
    <dbReference type="NCBI Taxonomy" id="393664"/>
    <lineage>
        <taxon>Bacteria</taxon>
        <taxon>Pseudomonadati</taxon>
        <taxon>Pseudomonadota</taxon>
        <taxon>Alphaproteobacteria</taxon>
        <taxon>Hyphomicrobiales</taxon>
        <taxon>Rhizobiaceae</taxon>
        <taxon>Aliirhizobium</taxon>
    </lineage>
</organism>
<dbReference type="GO" id="GO:0016787">
    <property type="term" value="F:hydrolase activity"/>
    <property type="evidence" value="ECO:0007669"/>
    <property type="project" value="UniProtKB-KW"/>
</dbReference>
<evidence type="ECO:0000313" key="7">
    <source>
        <dbReference type="Proteomes" id="UP000520770"/>
    </source>
</evidence>
<dbReference type="InterPro" id="IPR036866">
    <property type="entry name" value="RibonucZ/Hydroxyglut_hydro"/>
</dbReference>
<accession>A0A7W6V3L9</accession>
<dbReference type="SMART" id="SM01027">
    <property type="entry name" value="Beta-Casp"/>
    <property type="match status" value="1"/>
</dbReference>
<evidence type="ECO:0000313" key="8">
    <source>
        <dbReference type="Proteomes" id="UP000524535"/>
    </source>
</evidence>
<dbReference type="Proteomes" id="UP000524535">
    <property type="component" value="Unassembled WGS sequence"/>
</dbReference>
<dbReference type="Pfam" id="PF10996">
    <property type="entry name" value="Beta-Casp"/>
    <property type="match status" value="1"/>
</dbReference>
<dbReference type="CDD" id="cd16295">
    <property type="entry name" value="TTHA0252-CPSF-like_MBL-fold"/>
    <property type="match status" value="1"/>
</dbReference>
<comment type="caution">
    <text evidence="6">The sequence shown here is derived from an EMBL/GenBank/DDBJ whole genome shotgun (WGS) entry which is preliminary data.</text>
</comment>
<dbReference type="EMBL" id="JACIGW010000012">
    <property type="protein sequence ID" value="MBB4351529.1"/>
    <property type="molecule type" value="Genomic_DNA"/>
</dbReference>
<dbReference type="Pfam" id="PF00753">
    <property type="entry name" value="Lactamase_B"/>
    <property type="match status" value="1"/>
</dbReference>
<keyword evidence="8" id="KW-1185">Reference proteome</keyword>
<evidence type="ECO:0000256" key="1">
    <source>
        <dbReference type="ARBA" id="ARBA00022801"/>
    </source>
</evidence>
<dbReference type="RefSeq" id="WP_183829928.1">
    <property type="nucleotide sequence ID" value="NZ_JACIGW010000012.1"/>
</dbReference>
<evidence type="ECO:0000259" key="2">
    <source>
        <dbReference type="SMART" id="SM00849"/>
    </source>
</evidence>
<dbReference type="Gene3D" id="3.40.50.10890">
    <property type="match status" value="1"/>
</dbReference>
<dbReference type="GO" id="GO:0004521">
    <property type="term" value="F:RNA endonuclease activity"/>
    <property type="evidence" value="ECO:0007669"/>
    <property type="project" value="TreeGrafter"/>
</dbReference>
<dbReference type="Gene3D" id="3.60.15.10">
    <property type="entry name" value="Ribonuclease Z/Hydroxyacylglutathione hydrolase-like"/>
    <property type="match status" value="1"/>
</dbReference>
<evidence type="ECO:0000313" key="9">
    <source>
        <dbReference type="Proteomes" id="UP000576087"/>
    </source>
</evidence>
<dbReference type="EMBL" id="JACIGY010000013">
    <property type="protein sequence ID" value="MBB4414722.1"/>
    <property type="molecule type" value="Genomic_DNA"/>
</dbReference>
<dbReference type="SMART" id="SM00849">
    <property type="entry name" value="Lactamase_B"/>
    <property type="match status" value="1"/>
</dbReference>
<dbReference type="InterPro" id="IPR001279">
    <property type="entry name" value="Metallo-B-lactamas"/>
</dbReference>
<evidence type="ECO:0000313" key="6">
    <source>
        <dbReference type="EMBL" id="MBB4449338.1"/>
    </source>
</evidence>
<protein>
    <submittedName>
        <fullName evidence="6">Metallo-beta-lactamase family protein</fullName>
    </submittedName>
</protein>
<dbReference type="PANTHER" id="PTHR11203:SF37">
    <property type="entry name" value="INTEGRATOR COMPLEX SUBUNIT 11"/>
    <property type="match status" value="1"/>
</dbReference>
<name>A0A7W6V3L9_9HYPH</name>
<dbReference type="Proteomes" id="UP000576087">
    <property type="component" value="Unassembled WGS sequence"/>
</dbReference>
<evidence type="ECO:0000313" key="4">
    <source>
        <dbReference type="EMBL" id="MBB4351529.1"/>
    </source>
</evidence>